<dbReference type="InterPro" id="IPR034505">
    <property type="entry name" value="Coproporphyrinogen-III_oxidase"/>
</dbReference>
<dbReference type="SFLD" id="SFLDF00288">
    <property type="entry name" value="HemN-like__clustered_with_nucl"/>
    <property type="match status" value="1"/>
</dbReference>
<dbReference type="GO" id="GO:0051539">
    <property type="term" value="F:4 iron, 4 sulfur cluster binding"/>
    <property type="evidence" value="ECO:0007669"/>
    <property type="project" value="UniProtKB-UniRule"/>
</dbReference>
<evidence type="ECO:0000256" key="2">
    <source>
        <dbReference type="ARBA" id="ARBA00017228"/>
    </source>
</evidence>
<evidence type="ECO:0000256" key="7">
    <source>
        <dbReference type="ARBA" id="ARBA00023014"/>
    </source>
</evidence>
<dbReference type="InterPro" id="IPR058240">
    <property type="entry name" value="rSAM_sf"/>
</dbReference>
<dbReference type="GO" id="GO:0006779">
    <property type="term" value="P:porphyrin-containing compound biosynthetic process"/>
    <property type="evidence" value="ECO:0007669"/>
    <property type="project" value="InterPro"/>
</dbReference>
<keyword evidence="3 9" id="KW-0349">Heme</keyword>
<comment type="subcellular location">
    <subcellularLocation>
        <location evidence="9">Cytoplasm</location>
    </subcellularLocation>
</comment>
<feature type="domain" description="Radical SAM core" evidence="10">
    <location>
        <begin position="1"/>
        <end position="233"/>
    </location>
</feature>
<evidence type="ECO:0000256" key="8">
    <source>
        <dbReference type="ARBA" id="ARBA00023186"/>
    </source>
</evidence>
<evidence type="ECO:0000256" key="3">
    <source>
        <dbReference type="ARBA" id="ARBA00022617"/>
    </source>
</evidence>
<dbReference type="RefSeq" id="WP_068719125.1">
    <property type="nucleotide sequence ID" value="NZ_LWDV01000010.1"/>
</dbReference>
<dbReference type="PANTHER" id="PTHR13932">
    <property type="entry name" value="COPROPORPHYRINIGEN III OXIDASE"/>
    <property type="match status" value="1"/>
</dbReference>
<keyword evidence="4 9" id="KW-0949">S-adenosyl-L-methionine</keyword>
<sequence>MKEFGLYIHIPFCVSKCYYCNFNSFAVNQALKERYLFALHKEIELLAEKYSPQIKSIFIGGGTPTILEGAQIAKILDKCYQNFDIKEDIEITIEANPGTVDKEKLTLIKKAGVNRLSFGVQSFNDKMLEKIGRIHTAQEAINNYYLAKEVGFNNISLDLIFALPEQSLEDWQKTLLQACKLKPNHLSTYNLKIEEDTPFYQMLNKGELNPISEELDLEMYNFTKNLLESKGYQQYEISNFAHRGYESEHNQVYWKNETYLSLGAGAHFYDGVGRGYNYSSLEEYCLSIEEGRLPVEDYQSLTKEDEIEETMMLGLRLIKGIGLKEFKDRFGASIYDIYNDELNKFSQQKLIIIANDRIALTWQGILLANQVLAEFILT</sequence>
<evidence type="ECO:0000313" key="11">
    <source>
        <dbReference type="EMBL" id="OCL25228.1"/>
    </source>
</evidence>
<evidence type="ECO:0000313" key="12">
    <source>
        <dbReference type="Proteomes" id="UP000093514"/>
    </source>
</evidence>
<reference evidence="11 12" key="2">
    <citation type="submission" date="2016-08" db="EMBL/GenBank/DDBJ databases">
        <title>Orenia metallireducens sp. nov. strain Z6, a Novel Metal-reducing Firmicute from the Deep Subsurface.</title>
        <authorList>
            <person name="Maxim B.I."/>
            <person name="Kenneth K."/>
            <person name="Flynn T.M."/>
            <person name="Oloughlin E.J."/>
            <person name="Locke R.A."/>
            <person name="Weber J.R."/>
            <person name="Egan S.M."/>
            <person name="Mackie R.I."/>
            <person name="Cann I.K."/>
        </authorList>
    </citation>
    <scope>NUCLEOTIDE SEQUENCE [LARGE SCALE GENOMIC DNA]</scope>
    <source>
        <strain evidence="11 12">Z6</strain>
    </source>
</reference>
<dbReference type="InterPro" id="IPR013785">
    <property type="entry name" value="Aldolase_TIM"/>
</dbReference>
<dbReference type="SMART" id="SM00729">
    <property type="entry name" value="Elp3"/>
    <property type="match status" value="1"/>
</dbReference>
<proteinExistence type="inferred from homology"/>
<comment type="function">
    <text evidence="9">Probably acts as a heme chaperone, transferring heme to an unknown acceptor. Binds one molecule of heme per monomer, possibly covalently. Binds 1 [4Fe-4S] cluster. The cluster is coordinated with 3 cysteines and an exchangeable S-adenosyl-L-methionine.</text>
</comment>
<evidence type="ECO:0000259" key="10">
    <source>
        <dbReference type="PROSITE" id="PS51918"/>
    </source>
</evidence>
<dbReference type="SFLD" id="SFLDG01065">
    <property type="entry name" value="anaerobic_coproporphyrinogen-I"/>
    <property type="match status" value="1"/>
</dbReference>
<keyword evidence="6 9" id="KW-0408">Iron</keyword>
<dbReference type="NCBIfam" id="TIGR00539">
    <property type="entry name" value="hemN_rel"/>
    <property type="match status" value="1"/>
</dbReference>
<evidence type="ECO:0000256" key="6">
    <source>
        <dbReference type="ARBA" id="ARBA00023004"/>
    </source>
</evidence>
<dbReference type="InterPro" id="IPR010723">
    <property type="entry name" value="HemN_C"/>
</dbReference>
<evidence type="ECO:0000256" key="5">
    <source>
        <dbReference type="ARBA" id="ARBA00022723"/>
    </source>
</evidence>
<dbReference type="OrthoDB" id="9808022at2"/>
<dbReference type="Proteomes" id="UP000093514">
    <property type="component" value="Unassembled WGS sequence"/>
</dbReference>
<reference evidence="12" key="1">
    <citation type="submission" date="2016-07" db="EMBL/GenBank/DDBJ databases">
        <authorList>
            <person name="Florea S."/>
            <person name="Webb J.S."/>
            <person name="Jaromczyk J."/>
            <person name="Schardl C.L."/>
        </authorList>
    </citation>
    <scope>NUCLEOTIDE SEQUENCE [LARGE SCALE GENOMIC DNA]</scope>
    <source>
        <strain evidence="12">Z6</strain>
    </source>
</reference>
<keyword evidence="7 9" id="KW-0411">Iron-sulfur</keyword>
<protein>
    <recommendedName>
        <fullName evidence="2 9">Heme chaperone HemW</fullName>
    </recommendedName>
</protein>
<dbReference type="PROSITE" id="PS51918">
    <property type="entry name" value="RADICAL_SAM"/>
    <property type="match status" value="1"/>
</dbReference>
<comment type="similarity">
    <text evidence="1">Belongs to the anaerobic coproporphyrinogen-III oxidase family. HemW subfamily.</text>
</comment>
<dbReference type="SFLD" id="SFLDF00562">
    <property type="entry name" value="HemN-like__clustered_with_heat"/>
    <property type="match status" value="1"/>
</dbReference>
<keyword evidence="12" id="KW-1185">Reference proteome</keyword>
<evidence type="ECO:0000256" key="9">
    <source>
        <dbReference type="RuleBase" id="RU364116"/>
    </source>
</evidence>
<organism evidence="11 12">
    <name type="scientific">Orenia metallireducens</name>
    <dbReference type="NCBI Taxonomy" id="1413210"/>
    <lineage>
        <taxon>Bacteria</taxon>
        <taxon>Bacillati</taxon>
        <taxon>Bacillota</taxon>
        <taxon>Clostridia</taxon>
        <taxon>Halanaerobiales</taxon>
        <taxon>Halobacteroidaceae</taxon>
        <taxon>Orenia</taxon>
    </lineage>
</organism>
<dbReference type="GO" id="GO:0046872">
    <property type="term" value="F:metal ion binding"/>
    <property type="evidence" value="ECO:0007669"/>
    <property type="project" value="UniProtKB-UniRule"/>
</dbReference>
<dbReference type="GO" id="GO:0005737">
    <property type="term" value="C:cytoplasm"/>
    <property type="evidence" value="ECO:0007669"/>
    <property type="project" value="UniProtKB-SubCell"/>
</dbReference>
<dbReference type="CDD" id="cd01335">
    <property type="entry name" value="Radical_SAM"/>
    <property type="match status" value="1"/>
</dbReference>
<dbReference type="Pfam" id="PF04055">
    <property type="entry name" value="Radical_SAM"/>
    <property type="match status" value="1"/>
</dbReference>
<dbReference type="GO" id="GO:0004109">
    <property type="term" value="F:coproporphyrinogen oxidase activity"/>
    <property type="evidence" value="ECO:0007669"/>
    <property type="project" value="InterPro"/>
</dbReference>
<keyword evidence="9" id="KW-0963">Cytoplasm</keyword>
<dbReference type="InterPro" id="IPR006638">
    <property type="entry name" value="Elp3/MiaA/NifB-like_rSAM"/>
</dbReference>
<evidence type="ECO:0000256" key="1">
    <source>
        <dbReference type="ARBA" id="ARBA00006100"/>
    </source>
</evidence>
<dbReference type="PANTHER" id="PTHR13932:SF5">
    <property type="entry name" value="RADICAL S-ADENOSYL METHIONINE DOMAIN-CONTAINING PROTEIN 1, MITOCHONDRIAL"/>
    <property type="match status" value="1"/>
</dbReference>
<comment type="caution">
    <text evidence="11">The sequence shown here is derived from an EMBL/GenBank/DDBJ whole genome shotgun (WGS) entry which is preliminary data.</text>
</comment>
<dbReference type="InterPro" id="IPR004559">
    <property type="entry name" value="HemW-like"/>
</dbReference>
<keyword evidence="9" id="KW-0004">4Fe-4S</keyword>
<keyword evidence="8 9" id="KW-0143">Chaperone</keyword>
<dbReference type="InterPro" id="IPR007197">
    <property type="entry name" value="rSAM"/>
</dbReference>
<accession>A0A1C0A509</accession>
<dbReference type="SFLD" id="SFLDS00029">
    <property type="entry name" value="Radical_SAM"/>
    <property type="match status" value="1"/>
</dbReference>
<dbReference type="Pfam" id="PF06969">
    <property type="entry name" value="HemN_C"/>
    <property type="match status" value="1"/>
</dbReference>
<dbReference type="SFLD" id="SFLDG01082">
    <property type="entry name" value="B12-binding_domain_containing"/>
    <property type="match status" value="1"/>
</dbReference>
<evidence type="ECO:0000256" key="4">
    <source>
        <dbReference type="ARBA" id="ARBA00022691"/>
    </source>
</evidence>
<name>A0A1C0A509_9FIRM</name>
<dbReference type="EMBL" id="LWDV01000010">
    <property type="protein sequence ID" value="OCL25228.1"/>
    <property type="molecule type" value="Genomic_DNA"/>
</dbReference>
<dbReference type="AlphaFoldDB" id="A0A1C0A509"/>
<dbReference type="SUPFAM" id="SSF102114">
    <property type="entry name" value="Radical SAM enzymes"/>
    <property type="match status" value="1"/>
</dbReference>
<dbReference type="Gene3D" id="3.20.20.70">
    <property type="entry name" value="Aldolase class I"/>
    <property type="match status" value="1"/>
</dbReference>
<keyword evidence="5 9" id="KW-0479">Metal-binding</keyword>
<gene>
    <name evidence="11" type="ORF">U472_12745</name>
</gene>